<reference evidence="2 6" key="1">
    <citation type="journal article" date="2011" name="Nature">
        <title>The Medicago genome provides insight into the evolution of rhizobial symbioses.</title>
        <authorList>
            <person name="Young N.D."/>
            <person name="Debelle F."/>
            <person name="Oldroyd G.E."/>
            <person name="Geurts R."/>
            <person name="Cannon S.B."/>
            <person name="Udvardi M.K."/>
            <person name="Benedito V.A."/>
            <person name="Mayer K.F."/>
            <person name="Gouzy J."/>
            <person name="Schoof H."/>
            <person name="Van de Peer Y."/>
            <person name="Proost S."/>
            <person name="Cook D.R."/>
            <person name="Meyers B.C."/>
            <person name="Spannagl M."/>
            <person name="Cheung F."/>
            <person name="De Mita S."/>
            <person name="Krishnakumar V."/>
            <person name="Gundlach H."/>
            <person name="Zhou S."/>
            <person name="Mudge J."/>
            <person name="Bharti A.K."/>
            <person name="Murray J.D."/>
            <person name="Naoumkina M.A."/>
            <person name="Rosen B."/>
            <person name="Silverstein K.A."/>
            <person name="Tang H."/>
            <person name="Rombauts S."/>
            <person name="Zhao P.X."/>
            <person name="Zhou P."/>
            <person name="Barbe V."/>
            <person name="Bardou P."/>
            <person name="Bechner M."/>
            <person name="Bellec A."/>
            <person name="Berger A."/>
            <person name="Berges H."/>
            <person name="Bidwell S."/>
            <person name="Bisseling T."/>
            <person name="Choisne N."/>
            <person name="Couloux A."/>
            <person name="Denny R."/>
            <person name="Deshpande S."/>
            <person name="Dai X."/>
            <person name="Doyle J.J."/>
            <person name="Dudez A.M."/>
            <person name="Farmer A.D."/>
            <person name="Fouteau S."/>
            <person name="Franken C."/>
            <person name="Gibelin C."/>
            <person name="Gish J."/>
            <person name="Goldstein S."/>
            <person name="Gonzalez A.J."/>
            <person name="Green P.J."/>
            <person name="Hallab A."/>
            <person name="Hartog M."/>
            <person name="Hua A."/>
            <person name="Humphray S.J."/>
            <person name="Jeong D.H."/>
            <person name="Jing Y."/>
            <person name="Jocker A."/>
            <person name="Kenton S.M."/>
            <person name="Kim D.J."/>
            <person name="Klee K."/>
            <person name="Lai H."/>
            <person name="Lang C."/>
            <person name="Lin S."/>
            <person name="Macmil S.L."/>
            <person name="Magdelenat G."/>
            <person name="Matthews L."/>
            <person name="McCorrison J."/>
            <person name="Monaghan E.L."/>
            <person name="Mun J.H."/>
            <person name="Najar F.Z."/>
            <person name="Nicholson C."/>
            <person name="Noirot C."/>
            <person name="O'Bleness M."/>
            <person name="Paule C.R."/>
            <person name="Poulain J."/>
            <person name="Prion F."/>
            <person name="Qin B."/>
            <person name="Qu C."/>
            <person name="Retzel E.F."/>
            <person name="Riddle C."/>
            <person name="Sallet E."/>
            <person name="Samain S."/>
            <person name="Samson N."/>
            <person name="Sanders I."/>
            <person name="Saurat O."/>
            <person name="Scarpelli C."/>
            <person name="Schiex T."/>
            <person name="Segurens B."/>
            <person name="Severin A.J."/>
            <person name="Sherrier D.J."/>
            <person name="Shi R."/>
            <person name="Sims S."/>
            <person name="Singer S.R."/>
            <person name="Sinharoy S."/>
            <person name="Sterck L."/>
            <person name="Viollet A."/>
            <person name="Wang B.B."/>
            <person name="Wang K."/>
            <person name="Wang M."/>
            <person name="Wang X."/>
            <person name="Warfsmann J."/>
            <person name="Weissenbach J."/>
            <person name="White D.D."/>
            <person name="White J.D."/>
            <person name="Wiley G.B."/>
            <person name="Wincker P."/>
            <person name="Xing Y."/>
            <person name="Yang L."/>
            <person name="Yao Z."/>
            <person name="Ying F."/>
            <person name="Zhai J."/>
            <person name="Zhou L."/>
            <person name="Zuber A."/>
            <person name="Denarie J."/>
            <person name="Dixon R.A."/>
            <person name="May G.D."/>
            <person name="Schwartz D.C."/>
            <person name="Rogers J."/>
            <person name="Quetier F."/>
            <person name="Town C.D."/>
            <person name="Roe B.A."/>
        </authorList>
    </citation>
    <scope>NUCLEOTIDE SEQUENCE [LARGE SCALE GENOMIC DNA]</scope>
    <source>
        <strain evidence="2">A17</strain>
        <strain evidence="5 6">cv. Jemalong A17</strain>
    </source>
</reference>
<dbReference type="EMBL" id="BT143113">
    <property type="protein sequence ID" value="AFK42907.1"/>
    <property type="molecule type" value="mRNA"/>
</dbReference>
<dbReference type="EnsemblPlants" id="AES80097">
    <property type="protein sequence ID" value="AES80097"/>
    <property type="gene ID" value="MTR_7g076620"/>
</dbReference>
<evidence type="ECO:0000256" key="1">
    <source>
        <dbReference type="SAM" id="MobiDB-lite"/>
    </source>
</evidence>
<dbReference type="EMBL" id="CM001223">
    <property type="protein sequence ID" value="AES80097.1"/>
    <property type="molecule type" value="Genomic_DNA"/>
</dbReference>
<dbReference type="Gramene" id="rna41419">
    <property type="protein sequence ID" value="RHN46884.1"/>
    <property type="gene ID" value="gene41419"/>
</dbReference>
<dbReference type="AlphaFoldDB" id="G7L2K3"/>
<dbReference type="EMBL" id="PSQE01000007">
    <property type="protein sequence ID" value="RHN46884.1"/>
    <property type="molecule type" value="Genomic_DNA"/>
</dbReference>
<dbReference type="KEGG" id="mtr:11432224"/>
<feature type="region of interest" description="Disordered" evidence="1">
    <location>
        <begin position="62"/>
        <end position="99"/>
    </location>
</feature>
<protein>
    <submittedName>
        <fullName evidence="4">Putative NADH dehydrogenase-like complex, subunit S</fullName>
    </submittedName>
</protein>
<gene>
    <name evidence="5" type="primary">11432224</name>
    <name evidence="2" type="ordered locus">MTR_7g076620</name>
    <name evidence="4" type="ORF">MtrunA17_Chr7g0246981</name>
</gene>
<feature type="compositionally biased region" description="Basic and acidic residues" evidence="1">
    <location>
        <begin position="145"/>
        <end position="159"/>
    </location>
</feature>
<evidence type="ECO:0000313" key="4">
    <source>
        <dbReference type="EMBL" id="RHN46884.1"/>
    </source>
</evidence>
<evidence type="ECO:0000313" key="3">
    <source>
        <dbReference type="EMBL" id="AFK42907.1"/>
    </source>
</evidence>
<dbReference type="HOGENOM" id="CLU_1663406_0_0_1"/>
<dbReference type="PANTHER" id="PTHR35494">
    <property type="entry name" value="NAD(P)H-QUINONE OXIDOREDUCTASE SUBUNIT S, CHLOROPLASTIC"/>
    <property type="match status" value="1"/>
</dbReference>
<dbReference type="eggNOG" id="ENOG502RXJM">
    <property type="taxonomic scope" value="Eukaryota"/>
</dbReference>
<evidence type="ECO:0000313" key="6">
    <source>
        <dbReference type="Proteomes" id="UP000002051"/>
    </source>
</evidence>
<reference evidence="3" key="2">
    <citation type="submission" date="2012-05" db="EMBL/GenBank/DDBJ databases">
        <authorList>
            <person name="Krishnakumar V."/>
            <person name="Cheung F."/>
            <person name="Xiao Y."/>
            <person name="Chan A."/>
            <person name="Moskal W.A."/>
            <person name="Town C.D."/>
        </authorList>
    </citation>
    <scope>NUCLEOTIDE SEQUENCE</scope>
</reference>
<accession>G7L2K3</accession>
<feature type="region of interest" description="Disordered" evidence="1">
    <location>
        <begin position="126"/>
        <end position="159"/>
    </location>
</feature>
<evidence type="ECO:0000313" key="2">
    <source>
        <dbReference type="EMBL" id="AES80097.1"/>
    </source>
</evidence>
<dbReference type="STRING" id="3880.G7L2K3"/>
<name>G7L2K3_MEDTR</name>
<evidence type="ECO:0000313" key="5">
    <source>
        <dbReference type="EnsemblPlants" id="AES80097"/>
    </source>
</evidence>
<dbReference type="InterPro" id="IPR021659">
    <property type="entry name" value="NdhS"/>
</dbReference>
<reference evidence="2 6" key="3">
    <citation type="journal article" date="2014" name="BMC Genomics">
        <title>An improved genome release (version Mt4.0) for the model legume Medicago truncatula.</title>
        <authorList>
            <person name="Tang H."/>
            <person name="Krishnakumar V."/>
            <person name="Bidwell S."/>
            <person name="Rosen B."/>
            <person name="Chan A."/>
            <person name="Zhou S."/>
            <person name="Gentzbittel L."/>
            <person name="Childs K.L."/>
            <person name="Yandell M."/>
            <person name="Gundlach H."/>
            <person name="Mayer K.F."/>
            <person name="Schwartz D.C."/>
            <person name="Town C.D."/>
        </authorList>
    </citation>
    <scope>GENOME REANNOTATION</scope>
    <source>
        <strain evidence="5 6">cv. Jemalong A17</strain>
    </source>
</reference>
<dbReference type="PANTHER" id="PTHR35494:SF5">
    <property type="entry name" value="NADH DEHYDROGENASE-LIKE COMPLEX, SUBUNIT S-RELATED"/>
    <property type="match status" value="1"/>
</dbReference>
<organism evidence="2 6">
    <name type="scientific">Medicago truncatula</name>
    <name type="common">Barrel medic</name>
    <name type="synonym">Medicago tribuloides</name>
    <dbReference type="NCBI Taxonomy" id="3880"/>
    <lineage>
        <taxon>Eukaryota</taxon>
        <taxon>Viridiplantae</taxon>
        <taxon>Streptophyta</taxon>
        <taxon>Embryophyta</taxon>
        <taxon>Tracheophyta</taxon>
        <taxon>Spermatophyta</taxon>
        <taxon>Magnoliopsida</taxon>
        <taxon>eudicotyledons</taxon>
        <taxon>Gunneridae</taxon>
        <taxon>Pentapetalae</taxon>
        <taxon>rosids</taxon>
        <taxon>fabids</taxon>
        <taxon>Fabales</taxon>
        <taxon>Fabaceae</taxon>
        <taxon>Papilionoideae</taxon>
        <taxon>50 kb inversion clade</taxon>
        <taxon>NPAAA clade</taxon>
        <taxon>Hologalegina</taxon>
        <taxon>IRL clade</taxon>
        <taxon>Trifolieae</taxon>
        <taxon>Medicago</taxon>
    </lineage>
</organism>
<reference evidence="5" key="4">
    <citation type="submission" date="2015-04" db="UniProtKB">
        <authorList>
            <consortium name="EnsemblPlants"/>
        </authorList>
    </citation>
    <scope>IDENTIFICATION</scope>
    <source>
        <strain evidence="5">cv. Jemalong A17</strain>
    </source>
</reference>
<dbReference type="OrthoDB" id="2015351at2759"/>
<dbReference type="GO" id="GO:0009767">
    <property type="term" value="P:photosynthetic electron transport chain"/>
    <property type="evidence" value="ECO:0007669"/>
    <property type="project" value="InterPro"/>
</dbReference>
<reference evidence="4" key="5">
    <citation type="journal article" date="2018" name="Nat. Plants">
        <title>Whole-genome landscape of Medicago truncatula symbiotic genes.</title>
        <authorList>
            <person name="Pecrix Y."/>
            <person name="Gamas P."/>
            <person name="Carrere S."/>
        </authorList>
    </citation>
    <scope>NUCLEOTIDE SEQUENCE</scope>
    <source>
        <tissue evidence="4">Leaves</tissue>
    </source>
</reference>
<feature type="compositionally biased region" description="Basic and acidic residues" evidence="1">
    <location>
        <begin position="65"/>
        <end position="98"/>
    </location>
</feature>
<keyword evidence="6" id="KW-1185">Reference proteome</keyword>
<proteinExistence type="evidence at transcript level"/>
<dbReference type="Proteomes" id="UP000265566">
    <property type="component" value="Chromosome 7"/>
</dbReference>
<dbReference type="OMA" id="FLGQDHH"/>
<dbReference type="Proteomes" id="UP000002051">
    <property type="component" value="Unassembled WGS sequence"/>
</dbReference>
<sequence length="159" mass="17633">MVAFATLQGLHGSLLRSQFLGQDHHFTLMKSSTTHHRKPASQLQPRAEFNILKMMGGRGLCNGEKGLEQELKRQVDKEETTSSNEKVQENSDGSEKLTSDIVAIPEDGFEKEMMGLTGGFPGGEKGLIKFIEKNPPRNSSQPFTNEERNQSLVEESKAT</sequence>
<feature type="compositionally biased region" description="Basic and acidic residues" evidence="1">
    <location>
        <begin position="126"/>
        <end position="135"/>
    </location>
</feature>
<dbReference type="PaxDb" id="3880-AES80097"/>